<feature type="transmembrane region" description="Helical" evidence="9">
    <location>
        <begin position="52"/>
        <end position="74"/>
    </location>
</feature>
<keyword evidence="5 9" id="KW-0812">Transmembrane</keyword>
<dbReference type="AlphaFoldDB" id="A0A090FXN8"/>
<comment type="similarity">
    <text evidence="2">Belongs to the binding-protein-dependent transport system permease family. HisMQ subfamily.</text>
</comment>
<evidence type="ECO:0000256" key="4">
    <source>
        <dbReference type="ARBA" id="ARBA00022475"/>
    </source>
</evidence>
<keyword evidence="6" id="KW-0029">Amino-acid transport</keyword>
<feature type="domain" description="ABC transmembrane type-1" evidence="10">
    <location>
        <begin position="19"/>
        <end position="206"/>
    </location>
</feature>
<keyword evidence="4" id="KW-1003">Cell membrane</keyword>
<dbReference type="CDD" id="cd06261">
    <property type="entry name" value="TM_PBP2"/>
    <property type="match status" value="1"/>
</dbReference>
<dbReference type="GO" id="GO:0022857">
    <property type="term" value="F:transmembrane transporter activity"/>
    <property type="evidence" value="ECO:0007669"/>
    <property type="project" value="InterPro"/>
</dbReference>
<evidence type="ECO:0000259" key="10">
    <source>
        <dbReference type="PROSITE" id="PS50928"/>
    </source>
</evidence>
<feature type="transmembrane region" description="Helical" evidence="9">
    <location>
        <begin position="188"/>
        <end position="206"/>
    </location>
</feature>
<evidence type="ECO:0000256" key="5">
    <source>
        <dbReference type="ARBA" id="ARBA00022692"/>
    </source>
</evidence>
<evidence type="ECO:0000256" key="9">
    <source>
        <dbReference type="RuleBase" id="RU363032"/>
    </source>
</evidence>
<dbReference type="GO" id="GO:0043190">
    <property type="term" value="C:ATP-binding cassette (ABC) transporter complex"/>
    <property type="evidence" value="ECO:0007669"/>
    <property type="project" value="InterPro"/>
</dbReference>
<dbReference type="PROSITE" id="PS50928">
    <property type="entry name" value="ABC_TM1"/>
    <property type="match status" value="1"/>
</dbReference>
<dbReference type="Proteomes" id="UP000046122">
    <property type="component" value="Unassembled WGS sequence"/>
</dbReference>
<feature type="transmembrane region" description="Helical" evidence="9">
    <location>
        <begin position="12"/>
        <end position="40"/>
    </location>
</feature>
<dbReference type="GO" id="GO:0006865">
    <property type="term" value="P:amino acid transport"/>
    <property type="evidence" value="ECO:0007669"/>
    <property type="project" value="UniProtKB-KW"/>
</dbReference>
<evidence type="ECO:0000256" key="3">
    <source>
        <dbReference type="ARBA" id="ARBA00022448"/>
    </source>
</evidence>
<keyword evidence="7 9" id="KW-1133">Transmembrane helix</keyword>
<dbReference type="SUPFAM" id="SSF161098">
    <property type="entry name" value="MetI-like"/>
    <property type="match status" value="1"/>
</dbReference>
<keyword evidence="8 9" id="KW-0472">Membrane</keyword>
<dbReference type="PANTHER" id="PTHR30614">
    <property type="entry name" value="MEMBRANE COMPONENT OF AMINO ACID ABC TRANSPORTER"/>
    <property type="match status" value="1"/>
</dbReference>
<dbReference type="EMBL" id="CCNE01000006">
    <property type="protein sequence ID" value="CDX51975.1"/>
    <property type="molecule type" value="Genomic_DNA"/>
</dbReference>
<dbReference type="PANTHER" id="PTHR30614:SF0">
    <property type="entry name" value="L-CYSTINE TRANSPORT SYSTEM PERMEASE PROTEIN TCYL"/>
    <property type="match status" value="1"/>
</dbReference>
<gene>
    <name evidence="11" type="ORF">MPL3365_140138</name>
</gene>
<organism evidence="11 12">
    <name type="scientific">Mesorhizobium plurifarium</name>
    <dbReference type="NCBI Taxonomy" id="69974"/>
    <lineage>
        <taxon>Bacteria</taxon>
        <taxon>Pseudomonadati</taxon>
        <taxon>Pseudomonadota</taxon>
        <taxon>Alphaproteobacteria</taxon>
        <taxon>Hyphomicrobiales</taxon>
        <taxon>Phyllobacteriaceae</taxon>
        <taxon>Mesorhizobium</taxon>
    </lineage>
</organism>
<evidence type="ECO:0000256" key="7">
    <source>
        <dbReference type="ARBA" id="ARBA00022989"/>
    </source>
</evidence>
<dbReference type="Pfam" id="PF00528">
    <property type="entry name" value="BPD_transp_1"/>
    <property type="match status" value="1"/>
</dbReference>
<feature type="transmembrane region" description="Helical" evidence="9">
    <location>
        <begin position="80"/>
        <end position="98"/>
    </location>
</feature>
<protein>
    <submittedName>
        <fullName evidence="11">Putative amino-acid ABC transporter permease protein y4tG</fullName>
    </submittedName>
</protein>
<dbReference type="NCBIfam" id="TIGR01726">
    <property type="entry name" value="HEQRo_perm_3TM"/>
    <property type="match status" value="1"/>
</dbReference>
<keyword evidence="3 9" id="KW-0813">Transport</keyword>
<evidence type="ECO:0000313" key="12">
    <source>
        <dbReference type="Proteomes" id="UP000046122"/>
    </source>
</evidence>
<dbReference type="InterPro" id="IPR010065">
    <property type="entry name" value="AA_ABC_transptr_permease_3TM"/>
</dbReference>
<dbReference type="Gene3D" id="1.10.3720.10">
    <property type="entry name" value="MetI-like"/>
    <property type="match status" value="1"/>
</dbReference>
<sequence>MGFDLDFALSTVPIIIGAIGTTLLATVLSCLGASALGFTFEMIRRGGGVPGFAVRFLIDFIRSTPVLAWLYFLYFVMPFYGIRLGAMTVGILGLSLYYSGYLAEVFKAGIDAIPKGQQEAARALSLTRRDTVIFVIAPQMLRNIAAPLGNYLVSILKATPYLAVLAVPEMLGRAFDIASQTYRYAEPLTVAGVLFLALALIVSSGVKRMEKLLLASGRR</sequence>
<evidence type="ECO:0000256" key="1">
    <source>
        <dbReference type="ARBA" id="ARBA00004429"/>
    </source>
</evidence>
<dbReference type="InterPro" id="IPR035906">
    <property type="entry name" value="MetI-like_sf"/>
</dbReference>
<evidence type="ECO:0000256" key="2">
    <source>
        <dbReference type="ARBA" id="ARBA00010072"/>
    </source>
</evidence>
<reference evidence="11 12" key="1">
    <citation type="submission" date="2014-08" db="EMBL/GenBank/DDBJ databases">
        <authorList>
            <person name="Moulin Lionel"/>
        </authorList>
    </citation>
    <scope>NUCLEOTIDE SEQUENCE [LARGE SCALE GENOMIC DNA]</scope>
</reference>
<name>A0A090FXN8_MESPL</name>
<proteinExistence type="inferred from homology"/>
<evidence type="ECO:0000313" key="11">
    <source>
        <dbReference type="EMBL" id="CDX51975.1"/>
    </source>
</evidence>
<feature type="transmembrane region" description="Helical" evidence="9">
    <location>
        <begin position="148"/>
        <end position="168"/>
    </location>
</feature>
<accession>A0A090FXN8</accession>
<evidence type="ECO:0000256" key="8">
    <source>
        <dbReference type="ARBA" id="ARBA00023136"/>
    </source>
</evidence>
<comment type="subcellular location">
    <subcellularLocation>
        <location evidence="1">Cell inner membrane</location>
        <topology evidence="1">Multi-pass membrane protein</topology>
    </subcellularLocation>
    <subcellularLocation>
        <location evidence="9">Cell membrane</location>
        <topology evidence="9">Multi-pass membrane protein</topology>
    </subcellularLocation>
</comment>
<evidence type="ECO:0000256" key="6">
    <source>
        <dbReference type="ARBA" id="ARBA00022970"/>
    </source>
</evidence>
<dbReference type="InterPro" id="IPR000515">
    <property type="entry name" value="MetI-like"/>
</dbReference>
<dbReference type="InterPro" id="IPR043429">
    <property type="entry name" value="ArtM/GltK/GlnP/TcyL/YhdX-like"/>
</dbReference>